<sequence>MRTLYLLGACALLSTTLFSCTADEFETETKKAEIKKEIPSEGQASDPGPGDDPIVVPPPKK</sequence>
<feature type="region of interest" description="Disordered" evidence="1">
    <location>
        <begin position="29"/>
        <end position="61"/>
    </location>
</feature>
<keyword evidence="2" id="KW-0732">Signal</keyword>
<evidence type="ECO:0000313" key="4">
    <source>
        <dbReference type="Proteomes" id="UP000184112"/>
    </source>
</evidence>
<protein>
    <recommendedName>
        <fullName evidence="5">Lipoprotein</fullName>
    </recommendedName>
</protein>
<dbReference type="AlphaFoldDB" id="A0A1M5J8L7"/>
<dbReference type="EMBL" id="FQWH01000002">
    <property type="protein sequence ID" value="SHG36353.1"/>
    <property type="molecule type" value="Genomic_DNA"/>
</dbReference>
<organism evidence="3 4">
    <name type="scientific">Flavobacterium johnsoniae</name>
    <name type="common">Cytophaga johnsonae</name>
    <dbReference type="NCBI Taxonomy" id="986"/>
    <lineage>
        <taxon>Bacteria</taxon>
        <taxon>Pseudomonadati</taxon>
        <taxon>Bacteroidota</taxon>
        <taxon>Flavobacteriia</taxon>
        <taxon>Flavobacteriales</taxon>
        <taxon>Flavobacteriaceae</taxon>
        <taxon>Flavobacterium</taxon>
    </lineage>
</organism>
<name>A0A1M5J8L7_FLAJO</name>
<dbReference type="Proteomes" id="UP000184112">
    <property type="component" value="Unassembled WGS sequence"/>
</dbReference>
<evidence type="ECO:0000256" key="1">
    <source>
        <dbReference type="SAM" id="MobiDB-lite"/>
    </source>
</evidence>
<gene>
    <name evidence="3" type="ORF">SAMN05444388_102409</name>
</gene>
<evidence type="ECO:0008006" key="5">
    <source>
        <dbReference type="Google" id="ProtNLM"/>
    </source>
</evidence>
<evidence type="ECO:0000256" key="2">
    <source>
        <dbReference type="SAM" id="SignalP"/>
    </source>
</evidence>
<evidence type="ECO:0000313" key="3">
    <source>
        <dbReference type="EMBL" id="SHG36353.1"/>
    </source>
</evidence>
<feature type="chain" id="PRO_5012454664" description="Lipoprotein" evidence="2">
    <location>
        <begin position="22"/>
        <end position="61"/>
    </location>
</feature>
<feature type="compositionally biased region" description="Basic and acidic residues" evidence="1">
    <location>
        <begin position="29"/>
        <end position="39"/>
    </location>
</feature>
<proteinExistence type="predicted"/>
<dbReference type="RefSeq" id="WP_073408643.1">
    <property type="nucleotide sequence ID" value="NZ_FQWH01000002.1"/>
</dbReference>
<reference evidence="3 4" key="1">
    <citation type="submission" date="2016-11" db="EMBL/GenBank/DDBJ databases">
        <authorList>
            <person name="Jaros S."/>
            <person name="Januszkiewicz K."/>
            <person name="Wedrychowicz H."/>
        </authorList>
    </citation>
    <scope>NUCLEOTIDE SEQUENCE [LARGE SCALE GENOMIC DNA]</scope>
    <source>
        <strain evidence="3 4">DSM 6792</strain>
    </source>
</reference>
<feature type="signal peptide" evidence="2">
    <location>
        <begin position="1"/>
        <end position="21"/>
    </location>
</feature>
<accession>A0A1M5J8L7</accession>
<dbReference type="PROSITE" id="PS51257">
    <property type="entry name" value="PROKAR_LIPOPROTEIN"/>
    <property type="match status" value="1"/>
</dbReference>